<reference evidence="3 4" key="1">
    <citation type="submission" date="2018-07" db="EMBL/GenBank/DDBJ databases">
        <title>Whole genome Sequencing of Pseudoxanthomonas gei KCTC 32298 (T).</title>
        <authorList>
            <person name="Kumar S."/>
            <person name="Bansal K."/>
            <person name="Kaur A."/>
            <person name="Patil P."/>
            <person name="Sharma S."/>
            <person name="Patil P.B."/>
        </authorList>
    </citation>
    <scope>NUCLEOTIDE SEQUENCE [LARGE SCALE GENOMIC DNA]</scope>
    <source>
        <strain evidence="3 4">KCTC 32298</strain>
    </source>
</reference>
<protein>
    <submittedName>
        <fullName evidence="3">Glycosyltransferase</fullName>
    </submittedName>
</protein>
<evidence type="ECO:0000259" key="2">
    <source>
        <dbReference type="Pfam" id="PF13439"/>
    </source>
</evidence>
<dbReference type="Pfam" id="PF13439">
    <property type="entry name" value="Glyco_transf_4"/>
    <property type="match status" value="1"/>
</dbReference>
<feature type="compositionally biased region" description="Polar residues" evidence="1">
    <location>
        <begin position="45"/>
        <end position="67"/>
    </location>
</feature>
<dbReference type="InterPro" id="IPR050194">
    <property type="entry name" value="Glycosyltransferase_grp1"/>
</dbReference>
<dbReference type="Pfam" id="PF13692">
    <property type="entry name" value="Glyco_trans_1_4"/>
    <property type="match status" value="1"/>
</dbReference>
<name>A0ABX0AES7_9GAMM</name>
<organism evidence="3 4">
    <name type="scientific">Pseudoxanthomonas gei</name>
    <dbReference type="NCBI Taxonomy" id="1383030"/>
    <lineage>
        <taxon>Bacteria</taxon>
        <taxon>Pseudomonadati</taxon>
        <taxon>Pseudomonadota</taxon>
        <taxon>Gammaproteobacteria</taxon>
        <taxon>Lysobacterales</taxon>
        <taxon>Lysobacteraceae</taxon>
        <taxon>Pseudoxanthomonas</taxon>
    </lineage>
</organism>
<accession>A0ABX0AES7</accession>
<evidence type="ECO:0000313" key="3">
    <source>
        <dbReference type="EMBL" id="NDK38746.1"/>
    </source>
</evidence>
<comment type="caution">
    <text evidence="3">The sequence shown here is derived from an EMBL/GenBank/DDBJ whole genome shotgun (WGS) entry which is preliminary data.</text>
</comment>
<dbReference type="EMBL" id="QOVG01000004">
    <property type="protein sequence ID" value="NDK38746.1"/>
    <property type="molecule type" value="Genomic_DNA"/>
</dbReference>
<proteinExistence type="predicted"/>
<dbReference type="Gene3D" id="3.40.50.2000">
    <property type="entry name" value="Glycogen Phosphorylase B"/>
    <property type="match status" value="2"/>
</dbReference>
<evidence type="ECO:0000313" key="4">
    <source>
        <dbReference type="Proteomes" id="UP001429354"/>
    </source>
</evidence>
<keyword evidence="4" id="KW-1185">Reference proteome</keyword>
<dbReference type="Proteomes" id="UP001429354">
    <property type="component" value="Unassembled WGS sequence"/>
</dbReference>
<dbReference type="PANTHER" id="PTHR45947:SF3">
    <property type="entry name" value="SULFOQUINOVOSYL TRANSFERASE SQD2"/>
    <property type="match status" value="1"/>
</dbReference>
<feature type="region of interest" description="Disordered" evidence="1">
    <location>
        <begin position="19"/>
        <end position="69"/>
    </location>
</feature>
<evidence type="ECO:0000256" key="1">
    <source>
        <dbReference type="SAM" id="MobiDB-lite"/>
    </source>
</evidence>
<dbReference type="InterPro" id="IPR028098">
    <property type="entry name" value="Glyco_trans_4-like_N"/>
</dbReference>
<dbReference type="PANTHER" id="PTHR45947">
    <property type="entry name" value="SULFOQUINOVOSYL TRANSFERASE SQD2"/>
    <property type="match status" value="1"/>
</dbReference>
<dbReference type="SUPFAM" id="SSF53756">
    <property type="entry name" value="UDP-Glycosyltransferase/glycogen phosphorylase"/>
    <property type="match status" value="1"/>
</dbReference>
<sequence>MPRFPTGFARAWSCRQRPRWRTASSRRQCAGTGKKPPASPWRTGSPRTGSAGLNCSGANATAQSSARTTKKMSRLSASTIAAEDVAFADLPADPAPAPAAPRLRLLLITDTSVVFSGGSERFLRNLVGLLPRERYQITLVELSATAYAGPKHALAELQHVSLVSLPVNAIYGRGGRHAWRQLDTMVRQGRYDIVQSHHEKSDLLNALLTPPAGCMRISNRRDMGYKKSAKLKWLFRFLNPRFDRVIAPAQPILSELSRAEGLDSARMLWIPNGVDTRKFRPWPRGERQAARHSLRLDDDSIAFVCIARMTAEKCHGDLLSAFAQVHAQVPQARLFLVGQGPLRAEIERQVAAAGLGHAVTLLGMRPDIESVLPALDIGLLASSTEGMSNAILEMASCGLPVIATDVGGNPSLVEPEVNGLLVPSGNSGLLAQAMARLAVEPAQRLRMGQAARARIEREFSLDAMVRSFDNCYRQLVLPASLATASAA</sequence>
<gene>
    <name evidence="3" type="ORF">DT603_07815</name>
</gene>
<feature type="domain" description="Glycosyltransferase subfamily 4-like N-terminal" evidence="2">
    <location>
        <begin position="117"/>
        <end position="277"/>
    </location>
</feature>